<organism evidence="4 5">
    <name type="scientific">Coprinellus micaceus</name>
    <name type="common">Glistening ink-cap mushroom</name>
    <name type="synonym">Coprinus micaceus</name>
    <dbReference type="NCBI Taxonomy" id="71717"/>
    <lineage>
        <taxon>Eukaryota</taxon>
        <taxon>Fungi</taxon>
        <taxon>Dikarya</taxon>
        <taxon>Basidiomycota</taxon>
        <taxon>Agaricomycotina</taxon>
        <taxon>Agaricomycetes</taxon>
        <taxon>Agaricomycetidae</taxon>
        <taxon>Agaricales</taxon>
        <taxon>Agaricineae</taxon>
        <taxon>Psathyrellaceae</taxon>
        <taxon>Coprinellus</taxon>
    </lineage>
</organism>
<dbReference type="EMBL" id="QPFP01000015">
    <property type="protein sequence ID" value="TEB32323.1"/>
    <property type="molecule type" value="Genomic_DNA"/>
</dbReference>
<keyword evidence="1" id="KW-0863">Zinc-finger</keyword>
<dbReference type="InterPro" id="IPR013087">
    <property type="entry name" value="Znf_C2H2_type"/>
</dbReference>
<feature type="region of interest" description="Disordered" evidence="2">
    <location>
        <begin position="228"/>
        <end position="254"/>
    </location>
</feature>
<evidence type="ECO:0000256" key="2">
    <source>
        <dbReference type="SAM" id="MobiDB-lite"/>
    </source>
</evidence>
<proteinExistence type="predicted"/>
<protein>
    <recommendedName>
        <fullName evidence="3">C2H2-type domain-containing protein</fullName>
    </recommendedName>
</protein>
<dbReference type="Proteomes" id="UP000298030">
    <property type="component" value="Unassembled WGS sequence"/>
</dbReference>
<keyword evidence="1" id="KW-0862">Zinc</keyword>
<dbReference type="GO" id="GO:0008270">
    <property type="term" value="F:zinc ion binding"/>
    <property type="evidence" value="ECO:0007669"/>
    <property type="project" value="UniProtKB-KW"/>
</dbReference>
<dbReference type="Gene3D" id="3.30.160.60">
    <property type="entry name" value="Classic Zinc Finger"/>
    <property type="match status" value="1"/>
</dbReference>
<reference evidence="4 5" key="1">
    <citation type="journal article" date="2019" name="Nat. Ecol. Evol.">
        <title>Megaphylogeny resolves global patterns of mushroom evolution.</title>
        <authorList>
            <person name="Varga T."/>
            <person name="Krizsan K."/>
            <person name="Foldi C."/>
            <person name="Dima B."/>
            <person name="Sanchez-Garcia M."/>
            <person name="Sanchez-Ramirez S."/>
            <person name="Szollosi G.J."/>
            <person name="Szarkandi J.G."/>
            <person name="Papp V."/>
            <person name="Albert L."/>
            <person name="Andreopoulos W."/>
            <person name="Angelini C."/>
            <person name="Antonin V."/>
            <person name="Barry K.W."/>
            <person name="Bougher N.L."/>
            <person name="Buchanan P."/>
            <person name="Buyck B."/>
            <person name="Bense V."/>
            <person name="Catcheside P."/>
            <person name="Chovatia M."/>
            <person name="Cooper J."/>
            <person name="Damon W."/>
            <person name="Desjardin D."/>
            <person name="Finy P."/>
            <person name="Geml J."/>
            <person name="Haridas S."/>
            <person name="Hughes K."/>
            <person name="Justo A."/>
            <person name="Karasinski D."/>
            <person name="Kautmanova I."/>
            <person name="Kiss B."/>
            <person name="Kocsube S."/>
            <person name="Kotiranta H."/>
            <person name="LaButti K.M."/>
            <person name="Lechner B.E."/>
            <person name="Liimatainen K."/>
            <person name="Lipzen A."/>
            <person name="Lukacs Z."/>
            <person name="Mihaltcheva S."/>
            <person name="Morgado L.N."/>
            <person name="Niskanen T."/>
            <person name="Noordeloos M.E."/>
            <person name="Ohm R.A."/>
            <person name="Ortiz-Santana B."/>
            <person name="Ovrebo C."/>
            <person name="Racz N."/>
            <person name="Riley R."/>
            <person name="Savchenko A."/>
            <person name="Shiryaev A."/>
            <person name="Soop K."/>
            <person name="Spirin V."/>
            <person name="Szebenyi C."/>
            <person name="Tomsovsky M."/>
            <person name="Tulloss R.E."/>
            <person name="Uehling J."/>
            <person name="Grigoriev I.V."/>
            <person name="Vagvolgyi C."/>
            <person name="Papp T."/>
            <person name="Martin F.M."/>
            <person name="Miettinen O."/>
            <person name="Hibbett D.S."/>
            <person name="Nagy L.G."/>
        </authorList>
    </citation>
    <scope>NUCLEOTIDE SEQUENCE [LARGE SCALE GENOMIC DNA]</scope>
    <source>
        <strain evidence="4 5">FP101781</strain>
    </source>
</reference>
<accession>A0A4Y7TDS2</accession>
<feature type="region of interest" description="Disordered" evidence="2">
    <location>
        <begin position="153"/>
        <end position="206"/>
    </location>
</feature>
<sequence>MARTDTPNVAVSNKRLEEKKDSPSTRKTWDRKKTGNAAVWPCTIDGCDKQFAREADLKRHQRTTKTHSMPSFPGGAALLWGSSSQSSSAAGSSSSSRKYYREDSGGFAPTYSLYPTTSARHPGWAPANWPTVNPHFAPSPYYRSSTSYMRGPTLPPLTCSADSDSSFSESPSSTPISPTVPSHPGHYPRHSMEPSITRPEPLQQGGTPEEIELTMKAVMRYVEVDSATRHTGGAPPQHDKHSRESITPSDERDQSLPLEDIIHHYDSPVHRPGSLQDILTEDCEPIFHACE</sequence>
<dbReference type="SUPFAM" id="SSF57667">
    <property type="entry name" value="beta-beta-alpha zinc fingers"/>
    <property type="match status" value="1"/>
</dbReference>
<evidence type="ECO:0000313" key="5">
    <source>
        <dbReference type="Proteomes" id="UP000298030"/>
    </source>
</evidence>
<gene>
    <name evidence="4" type="ORF">FA13DRAFT_1731509</name>
</gene>
<feature type="domain" description="C2H2-type" evidence="3">
    <location>
        <begin position="40"/>
        <end position="70"/>
    </location>
</feature>
<name>A0A4Y7TDS2_COPMI</name>
<feature type="compositionally biased region" description="Low complexity" evidence="2">
    <location>
        <begin position="74"/>
        <end position="96"/>
    </location>
</feature>
<keyword evidence="5" id="KW-1185">Reference proteome</keyword>
<evidence type="ECO:0000256" key="1">
    <source>
        <dbReference type="PROSITE-ProRule" id="PRU00042"/>
    </source>
</evidence>
<dbReference type="InterPro" id="IPR036236">
    <property type="entry name" value="Znf_C2H2_sf"/>
</dbReference>
<feature type="compositionally biased region" description="Low complexity" evidence="2">
    <location>
        <begin position="160"/>
        <end position="184"/>
    </location>
</feature>
<feature type="region of interest" description="Disordered" evidence="2">
    <location>
        <begin position="57"/>
        <end position="101"/>
    </location>
</feature>
<dbReference type="STRING" id="71717.A0A4Y7TDS2"/>
<feature type="compositionally biased region" description="Basic and acidic residues" evidence="2">
    <location>
        <begin position="14"/>
        <end position="33"/>
    </location>
</feature>
<evidence type="ECO:0000259" key="3">
    <source>
        <dbReference type="PROSITE" id="PS50157"/>
    </source>
</evidence>
<feature type="compositionally biased region" description="Polar residues" evidence="2">
    <location>
        <begin position="1"/>
        <end position="11"/>
    </location>
</feature>
<comment type="caution">
    <text evidence="4">The sequence shown here is derived from an EMBL/GenBank/DDBJ whole genome shotgun (WGS) entry which is preliminary data.</text>
</comment>
<evidence type="ECO:0000313" key="4">
    <source>
        <dbReference type="EMBL" id="TEB32323.1"/>
    </source>
</evidence>
<feature type="region of interest" description="Disordered" evidence="2">
    <location>
        <begin position="1"/>
        <end position="33"/>
    </location>
</feature>
<dbReference type="OrthoDB" id="8922241at2759"/>
<dbReference type="SMART" id="SM00355">
    <property type="entry name" value="ZnF_C2H2"/>
    <property type="match status" value="1"/>
</dbReference>
<dbReference type="AlphaFoldDB" id="A0A4Y7TDS2"/>
<dbReference type="PROSITE" id="PS50157">
    <property type="entry name" value="ZINC_FINGER_C2H2_2"/>
    <property type="match status" value="1"/>
</dbReference>
<feature type="compositionally biased region" description="Basic and acidic residues" evidence="2">
    <location>
        <begin position="237"/>
        <end position="254"/>
    </location>
</feature>
<keyword evidence="1" id="KW-0479">Metal-binding</keyword>